<keyword evidence="1" id="KW-1133">Transmembrane helix</keyword>
<proteinExistence type="predicted"/>
<feature type="transmembrane region" description="Helical" evidence="1">
    <location>
        <begin position="12"/>
        <end position="29"/>
    </location>
</feature>
<keyword evidence="1" id="KW-0472">Membrane</keyword>
<keyword evidence="1" id="KW-0812">Transmembrane</keyword>
<accession>A0AAD7Z7F9</accession>
<evidence type="ECO:0000256" key="1">
    <source>
        <dbReference type="SAM" id="Phobius"/>
    </source>
</evidence>
<dbReference type="EMBL" id="JASPKZ010009837">
    <property type="protein sequence ID" value="KAJ9575464.1"/>
    <property type="molecule type" value="Genomic_DNA"/>
</dbReference>
<dbReference type="AlphaFoldDB" id="A0AAD7Z7F9"/>
<name>A0AAD7Z7F9_DIPPU</name>
<reference evidence="2" key="1">
    <citation type="journal article" date="2023" name="IScience">
        <title>Live-bearing cockroach genome reveals convergent evolutionary mechanisms linked to viviparity in insects and beyond.</title>
        <authorList>
            <person name="Fouks B."/>
            <person name="Harrison M.C."/>
            <person name="Mikhailova A.A."/>
            <person name="Marchal E."/>
            <person name="English S."/>
            <person name="Carruthers M."/>
            <person name="Jennings E.C."/>
            <person name="Chiamaka E.L."/>
            <person name="Frigard R.A."/>
            <person name="Pippel M."/>
            <person name="Attardo G.M."/>
            <person name="Benoit J.B."/>
            <person name="Bornberg-Bauer E."/>
            <person name="Tobe S.S."/>
        </authorList>
    </citation>
    <scope>NUCLEOTIDE SEQUENCE</scope>
    <source>
        <strain evidence="2">Stay&amp;Tobe</strain>
    </source>
</reference>
<feature type="non-terminal residue" evidence="2">
    <location>
        <position position="71"/>
    </location>
</feature>
<gene>
    <name evidence="2" type="ORF">L9F63_007669</name>
</gene>
<evidence type="ECO:0000313" key="3">
    <source>
        <dbReference type="Proteomes" id="UP001233999"/>
    </source>
</evidence>
<comment type="caution">
    <text evidence="2">The sequence shown here is derived from an EMBL/GenBank/DDBJ whole genome shotgun (WGS) entry which is preliminary data.</text>
</comment>
<organism evidence="2 3">
    <name type="scientific">Diploptera punctata</name>
    <name type="common">Pacific beetle cockroach</name>
    <dbReference type="NCBI Taxonomy" id="6984"/>
    <lineage>
        <taxon>Eukaryota</taxon>
        <taxon>Metazoa</taxon>
        <taxon>Ecdysozoa</taxon>
        <taxon>Arthropoda</taxon>
        <taxon>Hexapoda</taxon>
        <taxon>Insecta</taxon>
        <taxon>Pterygota</taxon>
        <taxon>Neoptera</taxon>
        <taxon>Polyneoptera</taxon>
        <taxon>Dictyoptera</taxon>
        <taxon>Blattodea</taxon>
        <taxon>Blaberoidea</taxon>
        <taxon>Blaberidae</taxon>
        <taxon>Diplopterinae</taxon>
        <taxon>Diploptera</taxon>
    </lineage>
</organism>
<feature type="transmembrane region" description="Helical" evidence="1">
    <location>
        <begin position="49"/>
        <end position="70"/>
    </location>
</feature>
<feature type="non-terminal residue" evidence="2">
    <location>
        <position position="1"/>
    </location>
</feature>
<reference evidence="2" key="2">
    <citation type="submission" date="2023-05" db="EMBL/GenBank/DDBJ databases">
        <authorList>
            <person name="Fouks B."/>
        </authorList>
    </citation>
    <scope>NUCLEOTIDE SEQUENCE</scope>
    <source>
        <strain evidence="2">Stay&amp;Tobe</strain>
        <tissue evidence="2">Testes</tissue>
    </source>
</reference>
<protein>
    <submittedName>
        <fullName evidence="2">Uncharacterized protein</fullName>
    </submittedName>
</protein>
<keyword evidence="3" id="KW-1185">Reference proteome</keyword>
<dbReference type="Proteomes" id="UP001233999">
    <property type="component" value="Unassembled WGS sequence"/>
</dbReference>
<evidence type="ECO:0000313" key="2">
    <source>
        <dbReference type="EMBL" id="KAJ9575464.1"/>
    </source>
</evidence>
<sequence>SHCLNCDFTALVTFLLTLLSTSNLLTYLVTSSGDARQRRAFCKQCVHKLITILTPLHFFSLIITDLRFFYV</sequence>